<dbReference type="PROSITE" id="PS50943">
    <property type="entry name" value="HTH_CROC1"/>
    <property type="match status" value="1"/>
</dbReference>
<name>A0A1G8V310_9PSED</name>
<dbReference type="InterPro" id="IPR010982">
    <property type="entry name" value="Lambda_DNA-bd_dom_sf"/>
</dbReference>
<sequence length="75" mass="8313">MNRIKEIRGQAGIRQRELFAALGWTQTRLSNYEAGRRVPGLAECREIVRALNRLGATCSLDDVFPPDLPMEAAAA</sequence>
<dbReference type="GO" id="GO:0003677">
    <property type="term" value="F:DNA binding"/>
    <property type="evidence" value="ECO:0007669"/>
    <property type="project" value="InterPro"/>
</dbReference>
<evidence type="ECO:0000313" key="2">
    <source>
        <dbReference type="EMBL" id="SDJ60433.1"/>
    </source>
</evidence>
<dbReference type="CDD" id="cd00093">
    <property type="entry name" value="HTH_XRE"/>
    <property type="match status" value="1"/>
</dbReference>
<dbReference type="RefSeq" id="WP_084336877.1">
    <property type="nucleotide sequence ID" value="NZ_FNFD01000002.1"/>
</dbReference>
<gene>
    <name evidence="2" type="ORF">SAMN05216186_10281</name>
</gene>
<accession>A0A1G8V310</accession>
<dbReference type="SUPFAM" id="SSF47413">
    <property type="entry name" value="lambda repressor-like DNA-binding domains"/>
    <property type="match status" value="1"/>
</dbReference>
<evidence type="ECO:0000313" key="3">
    <source>
        <dbReference type="Proteomes" id="UP000198706"/>
    </source>
</evidence>
<dbReference type="EMBL" id="FNFD01000002">
    <property type="protein sequence ID" value="SDJ60433.1"/>
    <property type="molecule type" value="Genomic_DNA"/>
</dbReference>
<dbReference type="SMART" id="SM00530">
    <property type="entry name" value="HTH_XRE"/>
    <property type="match status" value="1"/>
</dbReference>
<feature type="domain" description="HTH cro/C1-type" evidence="1">
    <location>
        <begin position="4"/>
        <end position="63"/>
    </location>
</feature>
<organism evidence="2 3">
    <name type="scientific">Pseudomonas indica</name>
    <dbReference type="NCBI Taxonomy" id="137658"/>
    <lineage>
        <taxon>Bacteria</taxon>
        <taxon>Pseudomonadati</taxon>
        <taxon>Pseudomonadota</taxon>
        <taxon>Gammaproteobacteria</taxon>
        <taxon>Pseudomonadales</taxon>
        <taxon>Pseudomonadaceae</taxon>
        <taxon>Pseudomonas</taxon>
    </lineage>
</organism>
<keyword evidence="3" id="KW-1185">Reference proteome</keyword>
<reference evidence="2 3" key="1">
    <citation type="submission" date="2016-10" db="EMBL/GenBank/DDBJ databases">
        <authorList>
            <person name="de Groot N.N."/>
        </authorList>
    </citation>
    <scope>NUCLEOTIDE SEQUENCE [LARGE SCALE GENOMIC DNA]</scope>
    <source>
        <strain evidence="2 3">JCM 21544</strain>
    </source>
</reference>
<proteinExistence type="predicted"/>
<dbReference type="STRING" id="137658.SAMN05216186_10281"/>
<dbReference type="Pfam" id="PF01381">
    <property type="entry name" value="HTH_3"/>
    <property type="match status" value="1"/>
</dbReference>
<dbReference type="AlphaFoldDB" id="A0A1G8V310"/>
<dbReference type="InterPro" id="IPR001387">
    <property type="entry name" value="Cro/C1-type_HTH"/>
</dbReference>
<evidence type="ECO:0000259" key="1">
    <source>
        <dbReference type="PROSITE" id="PS50943"/>
    </source>
</evidence>
<dbReference type="Proteomes" id="UP000198706">
    <property type="component" value="Unassembled WGS sequence"/>
</dbReference>
<protein>
    <submittedName>
        <fullName evidence="2">Putative transcriptional regulator</fullName>
    </submittedName>
</protein>
<dbReference type="Gene3D" id="1.10.260.40">
    <property type="entry name" value="lambda repressor-like DNA-binding domains"/>
    <property type="match status" value="1"/>
</dbReference>